<dbReference type="EMBL" id="JARKIB010000280">
    <property type="protein sequence ID" value="KAJ7717231.1"/>
    <property type="molecule type" value="Genomic_DNA"/>
</dbReference>
<evidence type="ECO:0000256" key="3">
    <source>
        <dbReference type="SAM" id="SignalP"/>
    </source>
</evidence>
<feature type="chain" id="PRO_5042208405" evidence="3">
    <location>
        <begin position="18"/>
        <end position="306"/>
    </location>
</feature>
<organism evidence="4 5">
    <name type="scientific">Mycena metata</name>
    <dbReference type="NCBI Taxonomy" id="1033252"/>
    <lineage>
        <taxon>Eukaryota</taxon>
        <taxon>Fungi</taxon>
        <taxon>Dikarya</taxon>
        <taxon>Basidiomycota</taxon>
        <taxon>Agaricomycotina</taxon>
        <taxon>Agaricomycetes</taxon>
        <taxon>Agaricomycetidae</taxon>
        <taxon>Agaricales</taxon>
        <taxon>Marasmiineae</taxon>
        <taxon>Mycenaceae</taxon>
        <taxon>Mycena</taxon>
    </lineage>
</organism>
<name>A0AAD7HC79_9AGAR</name>
<evidence type="ECO:0000256" key="1">
    <source>
        <dbReference type="SAM" id="MobiDB-lite"/>
    </source>
</evidence>
<evidence type="ECO:0000313" key="4">
    <source>
        <dbReference type="EMBL" id="KAJ7717231.1"/>
    </source>
</evidence>
<feature type="region of interest" description="Disordered" evidence="1">
    <location>
        <begin position="261"/>
        <end position="306"/>
    </location>
</feature>
<feature type="region of interest" description="Disordered" evidence="1">
    <location>
        <begin position="215"/>
        <end position="245"/>
    </location>
</feature>
<protein>
    <submittedName>
        <fullName evidence="4">Uncharacterized protein</fullName>
    </submittedName>
</protein>
<dbReference type="AlphaFoldDB" id="A0AAD7HC79"/>
<feature type="signal peptide" evidence="3">
    <location>
        <begin position="1"/>
        <end position="17"/>
    </location>
</feature>
<evidence type="ECO:0000313" key="5">
    <source>
        <dbReference type="Proteomes" id="UP001215598"/>
    </source>
</evidence>
<reference evidence="4" key="1">
    <citation type="submission" date="2023-03" db="EMBL/GenBank/DDBJ databases">
        <title>Massive genome expansion in bonnet fungi (Mycena s.s.) driven by repeated elements and novel gene families across ecological guilds.</title>
        <authorList>
            <consortium name="Lawrence Berkeley National Laboratory"/>
            <person name="Harder C.B."/>
            <person name="Miyauchi S."/>
            <person name="Viragh M."/>
            <person name="Kuo A."/>
            <person name="Thoen E."/>
            <person name="Andreopoulos B."/>
            <person name="Lu D."/>
            <person name="Skrede I."/>
            <person name="Drula E."/>
            <person name="Henrissat B."/>
            <person name="Morin E."/>
            <person name="Kohler A."/>
            <person name="Barry K."/>
            <person name="LaButti K."/>
            <person name="Morin E."/>
            <person name="Salamov A."/>
            <person name="Lipzen A."/>
            <person name="Mereny Z."/>
            <person name="Hegedus B."/>
            <person name="Baldrian P."/>
            <person name="Stursova M."/>
            <person name="Weitz H."/>
            <person name="Taylor A."/>
            <person name="Grigoriev I.V."/>
            <person name="Nagy L.G."/>
            <person name="Martin F."/>
            <person name="Kauserud H."/>
        </authorList>
    </citation>
    <scope>NUCLEOTIDE SEQUENCE</scope>
    <source>
        <strain evidence="4">CBHHK182m</strain>
    </source>
</reference>
<feature type="region of interest" description="Disordered" evidence="1">
    <location>
        <begin position="176"/>
        <end position="199"/>
    </location>
</feature>
<gene>
    <name evidence="4" type="ORF">B0H16DRAFT_1611877</name>
</gene>
<comment type="caution">
    <text evidence="4">The sequence shown here is derived from an EMBL/GenBank/DDBJ whole genome shotgun (WGS) entry which is preliminary data.</text>
</comment>
<feature type="transmembrane region" description="Helical" evidence="2">
    <location>
        <begin position="134"/>
        <end position="155"/>
    </location>
</feature>
<keyword evidence="2" id="KW-1133">Transmembrane helix</keyword>
<feature type="region of interest" description="Disordered" evidence="1">
    <location>
        <begin position="97"/>
        <end position="127"/>
    </location>
</feature>
<keyword evidence="2" id="KW-0472">Membrane</keyword>
<evidence type="ECO:0000256" key="2">
    <source>
        <dbReference type="SAM" id="Phobius"/>
    </source>
</evidence>
<proteinExistence type="predicted"/>
<feature type="compositionally biased region" description="Basic and acidic residues" evidence="1">
    <location>
        <begin position="176"/>
        <end position="189"/>
    </location>
</feature>
<feature type="compositionally biased region" description="Basic residues" evidence="1">
    <location>
        <begin position="285"/>
        <end position="294"/>
    </location>
</feature>
<keyword evidence="2" id="KW-0812">Transmembrane</keyword>
<accession>A0AAD7HC79</accession>
<keyword evidence="3" id="KW-0732">Signal</keyword>
<dbReference type="Proteomes" id="UP001215598">
    <property type="component" value="Unassembled WGS sequence"/>
</dbReference>
<feature type="compositionally biased region" description="Low complexity" evidence="1">
    <location>
        <begin position="215"/>
        <end position="236"/>
    </location>
</feature>
<keyword evidence="5" id="KW-1185">Reference proteome</keyword>
<sequence>MHTYQYLLLLAATTALAAPIPQRDAHRIAARETDLDLSSHTRNAVTDHAADAPVNFALPPLDVVFAIMKTEHPDSDSASSSSTTASATAGAHTIEMGPGLWLAPSPTPPDRTEPTVSASPDSHDAPPVLEHKGLFVSIVILSMIALVLALYACSYHRHKRPLTSRVPLDEKALKDRKALGEKKEQENEKKRSRSTSVVNITRNFPRSKFSVSTRASSFSDSSSSSESVSTEASGSDCDSDESLESYERGAMDSAHFFALRASSTSSNNRHSRIGSEPAFGIPRYNARRAGRRSRSVSGPRESEEWA</sequence>